<evidence type="ECO:0000259" key="4">
    <source>
        <dbReference type="Pfam" id="PF00248"/>
    </source>
</evidence>
<accession>A0ABW7QCP1</accession>
<dbReference type="EMBL" id="JBIQWL010000011">
    <property type="protein sequence ID" value="MFH8252655.1"/>
    <property type="molecule type" value="Genomic_DNA"/>
</dbReference>
<evidence type="ECO:0000256" key="1">
    <source>
        <dbReference type="ARBA" id="ARBA00007905"/>
    </source>
</evidence>
<dbReference type="RefSeq" id="WP_397558084.1">
    <property type="nucleotide sequence ID" value="NZ_JBIQWL010000011.1"/>
</dbReference>
<dbReference type="Gene3D" id="3.20.20.100">
    <property type="entry name" value="NADP-dependent oxidoreductase domain"/>
    <property type="match status" value="1"/>
</dbReference>
<keyword evidence="2" id="KW-0521">NADP</keyword>
<evidence type="ECO:0000256" key="3">
    <source>
        <dbReference type="ARBA" id="ARBA00023002"/>
    </source>
</evidence>
<dbReference type="Proteomes" id="UP001610861">
    <property type="component" value="Unassembled WGS sequence"/>
</dbReference>
<gene>
    <name evidence="5" type="ORF">ACH3VR_19970</name>
</gene>
<protein>
    <submittedName>
        <fullName evidence="5">Aldo/keto reductase</fullName>
    </submittedName>
</protein>
<proteinExistence type="inferred from homology"/>
<comment type="caution">
    <text evidence="5">The sequence shown here is derived from an EMBL/GenBank/DDBJ whole genome shotgun (WGS) entry which is preliminary data.</text>
</comment>
<dbReference type="Pfam" id="PF00248">
    <property type="entry name" value="Aldo_ket_red"/>
    <property type="match status" value="1"/>
</dbReference>
<dbReference type="InterPro" id="IPR023210">
    <property type="entry name" value="NADP_OxRdtase_dom"/>
</dbReference>
<organism evidence="5 6">
    <name type="scientific">Microbacterium alkaliflavum</name>
    <dbReference type="NCBI Taxonomy" id="3248839"/>
    <lineage>
        <taxon>Bacteria</taxon>
        <taxon>Bacillati</taxon>
        <taxon>Actinomycetota</taxon>
        <taxon>Actinomycetes</taxon>
        <taxon>Micrococcales</taxon>
        <taxon>Microbacteriaceae</taxon>
        <taxon>Microbacterium</taxon>
    </lineage>
</organism>
<evidence type="ECO:0000256" key="2">
    <source>
        <dbReference type="ARBA" id="ARBA00022857"/>
    </source>
</evidence>
<keyword evidence="6" id="KW-1185">Reference proteome</keyword>
<evidence type="ECO:0000313" key="6">
    <source>
        <dbReference type="Proteomes" id="UP001610861"/>
    </source>
</evidence>
<dbReference type="PANTHER" id="PTHR43827">
    <property type="entry name" value="2,5-DIKETO-D-GLUCONIC ACID REDUCTASE"/>
    <property type="match status" value="1"/>
</dbReference>
<dbReference type="PRINTS" id="PR00069">
    <property type="entry name" value="ALDKETRDTASE"/>
</dbReference>
<dbReference type="InterPro" id="IPR018170">
    <property type="entry name" value="Aldo/ket_reductase_CS"/>
</dbReference>
<dbReference type="PIRSF" id="PIRSF000097">
    <property type="entry name" value="AKR"/>
    <property type="match status" value="1"/>
</dbReference>
<keyword evidence="3" id="KW-0560">Oxidoreductase</keyword>
<reference evidence="5 6" key="1">
    <citation type="submission" date="2024-09" db="EMBL/GenBank/DDBJ databases">
        <authorList>
            <person name="Pan X."/>
        </authorList>
    </citation>
    <scope>NUCLEOTIDE SEQUENCE [LARGE SCALE GENOMIC DNA]</scope>
    <source>
        <strain evidence="5 6">B2969</strain>
    </source>
</reference>
<feature type="domain" description="NADP-dependent oxidoreductase" evidence="4">
    <location>
        <begin position="33"/>
        <end position="258"/>
    </location>
</feature>
<dbReference type="SUPFAM" id="SSF51430">
    <property type="entry name" value="NAD(P)-linked oxidoreductase"/>
    <property type="match status" value="1"/>
</dbReference>
<dbReference type="PROSITE" id="PS00798">
    <property type="entry name" value="ALDOKETO_REDUCTASE_1"/>
    <property type="match status" value="1"/>
</dbReference>
<name>A0ABW7QCP1_9MICO</name>
<evidence type="ECO:0000313" key="5">
    <source>
        <dbReference type="EMBL" id="MFH8252655.1"/>
    </source>
</evidence>
<dbReference type="CDD" id="cd19133">
    <property type="entry name" value="AKR_AKR5F1"/>
    <property type="match status" value="1"/>
</dbReference>
<dbReference type="InterPro" id="IPR020471">
    <property type="entry name" value="AKR"/>
</dbReference>
<dbReference type="PANTHER" id="PTHR43827:SF3">
    <property type="entry name" value="NADP-DEPENDENT OXIDOREDUCTASE DOMAIN-CONTAINING PROTEIN"/>
    <property type="match status" value="1"/>
</dbReference>
<dbReference type="PROSITE" id="PS00062">
    <property type="entry name" value="ALDOKETO_REDUCTASE_2"/>
    <property type="match status" value="1"/>
</dbReference>
<comment type="similarity">
    <text evidence="1">Belongs to the aldo/keto reductase family.</text>
</comment>
<sequence length="285" mass="31077">MTSSLALSNGLRMPQIGLGVYLVTDVAVCESSVKAALDSGYRLIDTAMAYRNERAVGRGIRSSGVPRDEIFLTTKLWPSDYGYEKARAAIAASLERLDCGHIDLLLQHQPVGDVQGAWRAMEEAVDAGTVRAIGVSNFTAADLGELLPKARIAPVVDQVELHPHWQQPDLLPYLAAHDIVPEAWYPLGHGARKLLDEPAVASAARAHGKSAVQVILRWHVQRGFVAIPKSTDPAHIAANIDVFDFELTAGEMADINALGKERPMFRMPRRLMKAVMPLARPRALP</sequence>
<dbReference type="InterPro" id="IPR036812">
    <property type="entry name" value="NAD(P)_OxRdtase_dom_sf"/>
</dbReference>